<dbReference type="GO" id="GO:0004930">
    <property type="term" value="F:G protein-coupled receptor activity"/>
    <property type="evidence" value="ECO:0007669"/>
    <property type="project" value="UniProtKB-KW"/>
</dbReference>
<protein>
    <recommendedName>
        <fullName evidence="11">G-protein coupled receptors family 1 profile domain-containing protein</fullName>
    </recommendedName>
</protein>
<comment type="caution">
    <text evidence="12">The sequence shown here is derived from an EMBL/GenBank/DDBJ whole genome shotgun (WGS) entry which is preliminary data.</text>
</comment>
<comment type="subcellular location">
    <subcellularLocation>
        <location evidence="1">Membrane</location>
        <topology evidence="1">Multi-pass membrane protein</topology>
    </subcellularLocation>
</comment>
<feature type="transmembrane region" description="Helical" evidence="10">
    <location>
        <begin position="55"/>
        <end position="77"/>
    </location>
</feature>
<dbReference type="CDD" id="cd00637">
    <property type="entry name" value="7tm_classA_rhodopsin-like"/>
    <property type="match status" value="1"/>
</dbReference>
<feature type="transmembrane region" description="Helical" evidence="10">
    <location>
        <begin position="18"/>
        <end position="43"/>
    </location>
</feature>
<dbReference type="InterPro" id="IPR017452">
    <property type="entry name" value="GPCR_Rhodpsn_7TM"/>
</dbReference>
<evidence type="ECO:0000256" key="6">
    <source>
        <dbReference type="ARBA" id="ARBA00023170"/>
    </source>
</evidence>
<dbReference type="EMBL" id="VSWD01000004">
    <property type="protein sequence ID" value="KAK3104913.1"/>
    <property type="molecule type" value="Genomic_DNA"/>
</dbReference>
<dbReference type="InterPro" id="IPR000276">
    <property type="entry name" value="GPCR_Rhodpsn"/>
</dbReference>
<evidence type="ECO:0000313" key="13">
    <source>
        <dbReference type="Proteomes" id="UP001186944"/>
    </source>
</evidence>
<keyword evidence="13" id="KW-1185">Reference proteome</keyword>
<feature type="transmembrane region" description="Helical" evidence="10">
    <location>
        <begin position="254"/>
        <end position="275"/>
    </location>
</feature>
<evidence type="ECO:0000256" key="5">
    <source>
        <dbReference type="ARBA" id="ARBA00023136"/>
    </source>
</evidence>
<dbReference type="PROSITE" id="PS00237">
    <property type="entry name" value="G_PROTEIN_RECEP_F1_1"/>
    <property type="match status" value="1"/>
</dbReference>
<reference evidence="12" key="1">
    <citation type="submission" date="2019-08" db="EMBL/GenBank/DDBJ databases">
        <title>The improved chromosome-level genome for the pearl oyster Pinctada fucata martensii using PacBio sequencing and Hi-C.</title>
        <authorList>
            <person name="Zheng Z."/>
        </authorList>
    </citation>
    <scope>NUCLEOTIDE SEQUENCE</scope>
    <source>
        <strain evidence="12">ZZ-2019</strain>
        <tissue evidence="12">Adductor muscle</tissue>
    </source>
</reference>
<evidence type="ECO:0000256" key="7">
    <source>
        <dbReference type="ARBA" id="ARBA00023224"/>
    </source>
</evidence>
<evidence type="ECO:0000256" key="8">
    <source>
        <dbReference type="RuleBase" id="RU000688"/>
    </source>
</evidence>
<organism evidence="12 13">
    <name type="scientific">Pinctada imbricata</name>
    <name type="common">Atlantic pearl-oyster</name>
    <name type="synonym">Pinctada martensii</name>
    <dbReference type="NCBI Taxonomy" id="66713"/>
    <lineage>
        <taxon>Eukaryota</taxon>
        <taxon>Metazoa</taxon>
        <taxon>Spiralia</taxon>
        <taxon>Lophotrochozoa</taxon>
        <taxon>Mollusca</taxon>
        <taxon>Bivalvia</taxon>
        <taxon>Autobranchia</taxon>
        <taxon>Pteriomorphia</taxon>
        <taxon>Pterioida</taxon>
        <taxon>Pterioidea</taxon>
        <taxon>Pteriidae</taxon>
        <taxon>Pinctada</taxon>
    </lineage>
</organism>
<dbReference type="PANTHER" id="PTHR24238">
    <property type="entry name" value="G-PROTEIN COUPLED RECEPTOR"/>
    <property type="match status" value="1"/>
</dbReference>
<accession>A0AA88YNM5</accession>
<dbReference type="Gene3D" id="1.20.1070.10">
    <property type="entry name" value="Rhodopsin 7-helix transmembrane proteins"/>
    <property type="match status" value="2"/>
</dbReference>
<dbReference type="PRINTS" id="PR00237">
    <property type="entry name" value="GPCRRHODOPSN"/>
</dbReference>
<feature type="region of interest" description="Disordered" evidence="9">
    <location>
        <begin position="317"/>
        <end position="343"/>
    </location>
</feature>
<evidence type="ECO:0000313" key="12">
    <source>
        <dbReference type="EMBL" id="KAK3104913.1"/>
    </source>
</evidence>
<evidence type="ECO:0000256" key="1">
    <source>
        <dbReference type="ARBA" id="ARBA00004141"/>
    </source>
</evidence>
<dbReference type="GO" id="GO:0016020">
    <property type="term" value="C:membrane"/>
    <property type="evidence" value="ECO:0007669"/>
    <property type="project" value="UniProtKB-SubCell"/>
</dbReference>
<proteinExistence type="inferred from homology"/>
<keyword evidence="4 8" id="KW-0297">G-protein coupled receptor</keyword>
<feature type="transmembrane region" description="Helical" evidence="10">
    <location>
        <begin position="92"/>
        <end position="114"/>
    </location>
</feature>
<evidence type="ECO:0000256" key="3">
    <source>
        <dbReference type="ARBA" id="ARBA00022989"/>
    </source>
</evidence>
<evidence type="ECO:0000259" key="11">
    <source>
        <dbReference type="PROSITE" id="PS50262"/>
    </source>
</evidence>
<sequence>MTGDSFTTLEEHRDFPDIVVVICYLSLFSIAGSIGNAFVLYVFSRKRDKSTTTVFILSLAGTDLFTCLVIIPFTIYYEILSKKINNDLVCKIYQFLITCNVPFSAFIMVVIAFDRYFKICRPWNHVLDVYLARRIIITLLLFAMTLGVITAMTHGVILESNVNNTSADTIMEGDLLNKSQSSENVSARLNHSISTLINFLPTLDETSLSAGISSDVSLNDSQTTSQGINEIGYCKASSDIFSPEFVLAYQKCHVFLFLISFLLVVILYSLILRTICLRRNQRTQRALLNGKERRTSENLHTTHTCTVTTRLTVSENGEVEMSSRGSRKPMSEYQRKRKDRNKSIRDKQRLANIKTAGILFIVTAVFIVAFLPAWLMAVKVLQPNIIIFYMYYSYNVANPIIYAFFNITFRKEMREVLNCR</sequence>
<keyword evidence="2 8" id="KW-0812">Transmembrane</keyword>
<feature type="transmembrane region" description="Helical" evidence="10">
    <location>
        <begin position="135"/>
        <end position="157"/>
    </location>
</feature>
<evidence type="ECO:0000256" key="4">
    <source>
        <dbReference type="ARBA" id="ARBA00023040"/>
    </source>
</evidence>
<dbReference type="PROSITE" id="PS50262">
    <property type="entry name" value="G_PROTEIN_RECEP_F1_2"/>
    <property type="match status" value="1"/>
</dbReference>
<feature type="transmembrane region" description="Helical" evidence="10">
    <location>
        <begin position="350"/>
        <end position="374"/>
    </location>
</feature>
<comment type="similarity">
    <text evidence="8">Belongs to the G-protein coupled receptor 1 family.</text>
</comment>
<dbReference type="Proteomes" id="UP001186944">
    <property type="component" value="Unassembled WGS sequence"/>
</dbReference>
<name>A0AA88YNM5_PINIB</name>
<keyword evidence="6 8" id="KW-0675">Receptor</keyword>
<keyword evidence="3 10" id="KW-1133">Transmembrane helix</keyword>
<feature type="transmembrane region" description="Helical" evidence="10">
    <location>
        <begin position="386"/>
        <end position="405"/>
    </location>
</feature>
<keyword evidence="7 8" id="KW-0807">Transducer</keyword>
<dbReference type="AlphaFoldDB" id="A0AA88YNM5"/>
<evidence type="ECO:0000256" key="10">
    <source>
        <dbReference type="SAM" id="Phobius"/>
    </source>
</evidence>
<keyword evidence="5 10" id="KW-0472">Membrane</keyword>
<dbReference type="PANTHER" id="PTHR24238:SF47">
    <property type="entry name" value="ECDYSTEROIDS_DOPAMINE RECEPTOR-RELATED"/>
    <property type="match status" value="1"/>
</dbReference>
<evidence type="ECO:0000256" key="2">
    <source>
        <dbReference type="ARBA" id="ARBA00022692"/>
    </source>
</evidence>
<feature type="domain" description="G-protein coupled receptors family 1 profile" evidence="11">
    <location>
        <begin position="35"/>
        <end position="402"/>
    </location>
</feature>
<gene>
    <name evidence="12" type="ORF">FSP39_013073</name>
</gene>
<evidence type="ECO:0000256" key="9">
    <source>
        <dbReference type="SAM" id="MobiDB-lite"/>
    </source>
</evidence>
<dbReference type="SUPFAM" id="SSF81321">
    <property type="entry name" value="Family A G protein-coupled receptor-like"/>
    <property type="match status" value="1"/>
</dbReference>
<dbReference type="Pfam" id="PF00001">
    <property type="entry name" value="7tm_1"/>
    <property type="match status" value="1"/>
</dbReference>